<organism evidence="2 3">
    <name type="scientific">Penicillium steckii</name>
    <dbReference type="NCBI Taxonomy" id="303698"/>
    <lineage>
        <taxon>Eukaryota</taxon>
        <taxon>Fungi</taxon>
        <taxon>Dikarya</taxon>
        <taxon>Ascomycota</taxon>
        <taxon>Pezizomycotina</taxon>
        <taxon>Eurotiomycetes</taxon>
        <taxon>Eurotiomycetidae</taxon>
        <taxon>Eurotiales</taxon>
        <taxon>Aspergillaceae</taxon>
        <taxon>Penicillium</taxon>
    </lineage>
</organism>
<protein>
    <recommendedName>
        <fullName evidence="4">Dipeptidylpeptidase IV N-terminal domain-containing protein</fullName>
    </recommendedName>
</protein>
<dbReference type="Proteomes" id="UP000191285">
    <property type="component" value="Unassembled WGS sequence"/>
</dbReference>
<dbReference type="AlphaFoldDB" id="A0A1V6TF76"/>
<comment type="similarity">
    <text evidence="1">Belongs to the TolB family.</text>
</comment>
<name>A0A1V6TF76_9EURO</name>
<dbReference type="EMBL" id="MLKD01000007">
    <property type="protein sequence ID" value="OQE24479.1"/>
    <property type="molecule type" value="Genomic_DNA"/>
</dbReference>
<proteinExistence type="inferred from homology"/>
<dbReference type="InterPro" id="IPR011042">
    <property type="entry name" value="6-blade_b-propeller_TolB-like"/>
</dbReference>
<evidence type="ECO:0000313" key="2">
    <source>
        <dbReference type="EMBL" id="OQE24479.1"/>
    </source>
</evidence>
<comment type="caution">
    <text evidence="2">The sequence shown here is derived from an EMBL/GenBank/DDBJ whole genome shotgun (WGS) entry which is preliminary data.</text>
</comment>
<dbReference type="PANTHER" id="PTHR36842:SF1">
    <property type="entry name" value="PROTEIN TOLB"/>
    <property type="match status" value="1"/>
</dbReference>
<evidence type="ECO:0008006" key="4">
    <source>
        <dbReference type="Google" id="ProtNLM"/>
    </source>
</evidence>
<dbReference type="SUPFAM" id="SSF82171">
    <property type="entry name" value="DPP6 N-terminal domain-like"/>
    <property type="match status" value="2"/>
</dbReference>
<dbReference type="Gene3D" id="2.120.10.30">
    <property type="entry name" value="TolB, C-terminal domain"/>
    <property type="match status" value="3"/>
</dbReference>
<dbReference type="PANTHER" id="PTHR36842">
    <property type="entry name" value="PROTEIN TOLB HOMOLOG"/>
    <property type="match status" value="1"/>
</dbReference>
<keyword evidence="3" id="KW-1185">Reference proteome</keyword>
<dbReference type="InterPro" id="IPR011659">
    <property type="entry name" value="WD40"/>
</dbReference>
<evidence type="ECO:0000256" key="1">
    <source>
        <dbReference type="ARBA" id="ARBA00009820"/>
    </source>
</evidence>
<dbReference type="Pfam" id="PF07676">
    <property type="entry name" value="PD40"/>
    <property type="match status" value="5"/>
</dbReference>
<sequence length="569" mass="63551">MQQPEWSIVYVQLRHLDMDYSARLKPDLFHSTASPGQLGTILHNRISPNYSRLYIAEADGSNEKLLLGSDTVYEFRASWSADGKWVIFTSERRGNGQADVYRVAINGSNVTSGSTEPLVVSDGVDDSDEISPYAANPTLPNGYFKPTWSPDSEWIVFTSDRNTPWRGHSASAGWEHTQELSIYAARPNGEGFRLVSSRFNYTQGSPQFSPDGKRLVFYEMQTEDTYNGRLQPELLYEYQTIPMNQMTPALRSPTWSPDGKYIIYEKQVPTGGSTSTSRSQNTKLWDFDSNWDYRFTDAPPRATSGIMRLSMNGTDQVTLFETKKAMINPSIAEGYNARAYQGSWGPGDINITFGFGAYFVGRQSSPGFIFSANEYGKDVTLLAGNNITNYGFPSYNHDGTKVIFCTWPGTASNGTTIGSIGLAIVDVPTRKVTQLTTEWDNLPAFSPDGKKVLFTRRTNWSNLHDNYDIFTMNLDGTDLVQVTESIASDAHAVWTQDGRILYSTAMYGFQQEAPLYDDSMQPYAVIMLMDSDGNNKKPMTNSLWEDAMPMFSPASKLGASCPFAKRRTP</sequence>
<accession>A0A1V6TF76</accession>
<dbReference type="OrthoDB" id="43744at2759"/>
<evidence type="ECO:0000313" key="3">
    <source>
        <dbReference type="Proteomes" id="UP000191285"/>
    </source>
</evidence>
<reference evidence="3" key="1">
    <citation type="journal article" date="2017" name="Nat. Microbiol.">
        <title>Global analysis of biosynthetic gene clusters reveals vast potential of secondary metabolite production in Penicillium species.</title>
        <authorList>
            <person name="Nielsen J.C."/>
            <person name="Grijseels S."/>
            <person name="Prigent S."/>
            <person name="Ji B."/>
            <person name="Dainat J."/>
            <person name="Nielsen K.F."/>
            <person name="Frisvad J.C."/>
            <person name="Workman M."/>
            <person name="Nielsen J."/>
        </authorList>
    </citation>
    <scope>NUCLEOTIDE SEQUENCE [LARGE SCALE GENOMIC DNA]</scope>
    <source>
        <strain evidence="3">IBT 24891</strain>
    </source>
</reference>
<gene>
    <name evidence="2" type="ORF">PENSTE_c007G02166</name>
</gene>